<dbReference type="Pfam" id="PF26215">
    <property type="entry name" value="HTH_animal"/>
    <property type="match status" value="1"/>
</dbReference>
<dbReference type="PANTHER" id="PTHR21301:SF12">
    <property type="match status" value="1"/>
</dbReference>
<feature type="compositionally biased region" description="Basic residues" evidence="1">
    <location>
        <begin position="637"/>
        <end position="649"/>
    </location>
</feature>
<feature type="compositionally biased region" description="Low complexity" evidence="1">
    <location>
        <begin position="620"/>
        <end position="632"/>
    </location>
</feature>
<feature type="domain" description="Helix-turn-helix" evidence="2">
    <location>
        <begin position="346"/>
        <end position="404"/>
    </location>
</feature>
<protein>
    <recommendedName>
        <fullName evidence="2">Helix-turn-helix domain-containing protein</fullName>
    </recommendedName>
</protein>
<evidence type="ECO:0000313" key="3">
    <source>
        <dbReference type="EMBL" id="CAJ0951533.1"/>
    </source>
</evidence>
<dbReference type="Proteomes" id="UP001176940">
    <property type="component" value="Unassembled WGS sequence"/>
</dbReference>
<keyword evidence="4" id="KW-1185">Reference proteome</keyword>
<feature type="non-terminal residue" evidence="3">
    <location>
        <position position="649"/>
    </location>
</feature>
<evidence type="ECO:0000256" key="1">
    <source>
        <dbReference type="SAM" id="MobiDB-lite"/>
    </source>
</evidence>
<gene>
    <name evidence="3" type="ORF">RIMI_LOCUS13489938</name>
</gene>
<dbReference type="InterPro" id="IPR058912">
    <property type="entry name" value="HTH_animal"/>
</dbReference>
<feature type="region of interest" description="Disordered" evidence="1">
    <location>
        <begin position="605"/>
        <end position="649"/>
    </location>
</feature>
<proteinExistence type="predicted"/>
<dbReference type="PANTHER" id="PTHR21301">
    <property type="entry name" value="REVERSE TRANSCRIPTASE"/>
    <property type="match status" value="1"/>
</dbReference>
<sequence length="649" mass="73695">MTALRNLETDTSLVLKPSDKGGNVVVMDIDKYRDLCLSLLNDCTTYIRVTSNPVGECVKTLGVILTKAKDDMLISEEELSFLLPRHPVMATFYALPKVHKGLDPLRGRPIVSGIGSVGQNVGIYLDDVLRPFVVSLPSYIRDTMDLLRKLEGISLEPGTLLASIDVEALYSSIPHEHGIGGVRHFINTRGCQFNAHNKLILTLLEFVLSNNYFTFDGRTFHQLRGTAMGNPCAPTNPQVVKDVKNRVSVPGWWEDCIVFSEVHAQYLAHIDLWVRYIDDIFVIWRGSKDVFNLFIESLNNNGVGLKFTYDIQEFQLPFLDVLISKSQDGEHLESTIYRKPTATNSLLRWDSNHPYSLKKGIPKGQYLRLRRNCSNQRDFKVMADDLRQRFLARGYPDRILREAFRYANQQERGNLLIPKREETEPSGTTRIICTYDNGAASVKNIIRKHWDILRMDEDLRDTLGTEPVITYRRARTLGDRLVHSHFTTPRGTTWLPQRPAGCFRCGGCIACDSINTGKEFYNENTQETFKLKKIVNCKSTGVVYRTMCQCGITYVCLQENGAGKRGLRRRRFRQQESAPAQSALSGAIFLKTHLQWSRSVSLQENGAGKRGLRRRRFRQQESAPAQSAPSGAGSRGAGRRSRKQRWNRE</sequence>
<accession>A0ABN9LYX4</accession>
<reference evidence="3" key="1">
    <citation type="submission" date="2023-07" db="EMBL/GenBank/DDBJ databases">
        <authorList>
            <person name="Stuckert A."/>
        </authorList>
    </citation>
    <scope>NUCLEOTIDE SEQUENCE</scope>
</reference>
<dbReference type="EMBL" id="CAUEEQ010033401">
    <property type="protein sequence ID" value="CAJ0951533.1"/>
    <property type="molecule type" value="Genomic_DNA"/>
</dbReference>
<evidence type="ECO:0000313" key="4">
    <source>
        <dbReference type="Proteomes" id="UP001176940"/>
    </source>
</evidence>
<organism evidence="3 4">
    <name type="scientific">Ranitomeya imitator</name>
    <name type="common">mimic poison frog</name>
    <dbReference type="NCBI Taxonomy" id="111125"/>
    <lineage>
        <taxon>Eukaryota</taxon>
        <taxon>Metazoa</taxon>
        <taxon>Chordata</taxon>
        <taxon>Craniata</taxon>
        <taxon>Vertebrata</taxon>
        <taxon>Euteleostomi</taxon>
        <taxon>Amphibia</taxon>
        <taxon>Batrachia</taxon>
        <taxon>Anura</taxon>
        <taxon>Neobatrachia</taxon>
        <taxon>Hyloidea</taxon>
        <taxon>Dendrobatidae</taxon>
        <taxon>Dendrobatinae</taxon>
        <taxon>Ranitomeya</taxon>
    </lineage>
</organism>
<evidence type="ECO:0000259" key="2">
    <source>
        <dbReference type="Pfam" id="PF26215"/>
    </source>
</evidence>
<name>A0ABN9LYX4_9NEOB</name>
<comment type="caution">
    <text evidence="3">The sequence shown here is derived from an EMBL/GenBank/DDBJ whole genome shotgun (WGS) entry which is preliminary data.</text>
</comment>